<name>A0ABP8P4S4_9NOCA</name>
<dbReference type="RefSeq" id="WP_345345583.1">
    <property type="nucleotide sequence ID" value="NZ_BAABFB010000044.1"/>
</dbReference>
<dbReference type="InterPro" id="IPR029044">
    <property type="entry name" value="Nucleotide-diphossugar_trans"/>
</dbReference>
<dbReference type="Proteomes" id="UP001501183">
    <property type="component" value="Unassembled WGS sequence"/>
</dbReference>
<dbReference type="Gene3D" id="3.90.550.10">
    <property type="entry name" value="Spore Coat Polysaccharide Biosynthesis Protein SpsA, Chain A"/>
    <property type="match status" value="1"/>
</dbReference>
<proteinExistence type="predicted"/>
<organism evidence="3 4">
    <name type="scientific">Rhodococcus olei</name>
    <dbReference type="NCBI Taxonomy" id="2161675"/>
    <lineage>
        <taxon>Bacteria</taxon>
        <taxon>Bacillati</taxon>
        <taxon>Actinomycetota</taxon>
        <taxon>Actinomycetes</taxon>
        <taxon>Mycobacteriales</taxon>
        <taxon>Nocardiaceae</taxon>
        <taxon>Rhodococcus</taxon>
    </lineage>
</organism>
<evidence type="ECO:0000313" key="4">
    <source>
        <dbReference type="Proteomes" id="UP001501183"/>
    </source>
</evidence>
<accession>A0ABP8P4S4</accession>
<feature type="signal peptide" evidence="1">
    <location>
        <begin position="1"/>
        <end position="22"/>
    </location>
</feature>
<gene>
    <name evidence="3" type="ORF">GCM10023094_26610</name>
</gene>
<dbReference type="Pfam" id="PF00535">
    <property type="entry name" value="Glycos_transf_2"/>
    <property type="match status" value="1"/>
</dbReference>
<dbReference type="PANTHER" id="PTHR43646:SF3">
    <property type="entry name" value="SLR1566 PROTEIN"/>
    <property type="match status" value="1"/>
</dbReference>
<dbReference type="SUPFAM" id="SSF53448">
    <property type="entry name" value="Nucleotide-diphospho-sugar transferases"/>
    <property type="match status" value="1"/>
</dbReference>
<dbReference type="InterPro" id="IPR001173">
    <property type="entry name" value="Glyco_trans_2-like"/>
</dbReference>
<dbReference type="PANTHER" id="PTHR43646">
    <property type="entry name" value="GLYCOSYLTRANSFERASE"/>
    <property type="match status" value="1"/>
</dbReference>
<dbReference type="EMBL" id="BAABFB010000044">
    <property type="protein sequence ID" value="GAA4480306.1"/>
    <property type="molecule type" value="Genomic_DNA"/>
</dbReference>
<comment type="caution">
    <text evidence="3">The sequence shown here is derived from an EMBL/GenBank/DDBJ whole genome shotgun (WGS) entry which is preliminary data.</text>
</comment>
<feature type="chain" id="PRO_5045903303" evidence="1">
    <location>
        <begin position="23"/>
        <end position="387"/>
    </location>
</feature>
<keyword evidence="1" id="KW-0732">Signal</keyword>
<sequence>MNRAAGPVGFAAAVATTGAAIAAVNAATTPPLRPGPPVPDPVTVLVPARDEAATLPRLIADLRAQRGVPGLRVLILDDDSTDGTSAAAATAIGGDPRFTVHRPEGGPPPGWVGKPAACARLADLAAAADPGHARRPDEVLVFLDADVRLASDALAAAVRRLREMRVDLLCPWPSQLAVTPVERLLQPLLCWSWAASAPLPVANRSLRPSLAVACGQFLVCDATVYDAIGGHRAVAASVAEDLDLARALRRARRRTAVVPGGGLATCRMYTSGRQLRAGHGRWLWTAFGSPVGAALVLGVATVTYTAAPVAAITGPGRRWGLVAYGAAAASRLIARTLESGTRPTPAEGVDALVHPLSVLALAALTVDSHLRHRRGTLVWKGRPLRRG</sequence>
<evidence type="ECO:0000313" key="3">
    <source>
        <dbReference type="EMBL" id="GAA4480306.1"/>
    </source>
</evidence>
<evidence type="ECO:0000256" key="1">
    <source>
        <dbReference type="SAM" id="SignalP"/>
    </source>
</evidence>
<feature type="domain" description="Glycosyltransferase 2-like" evidence="2">
    <location>
        <begin position="43"/>
        <end position="173"/>
    </location>
</feature>
<protein>
    <submittedName>
        <fullName evidence="3">Glycosyltransferase</fullName>
    </submittedName>
</protein>
<evidence type="ECO:0000259" key="2">
    <source>
        <dbReference type="Pfam" id="PF00535"/>
    </source>
</evidence>
<reference evidence="4" key="1">
    <citation type="journal article" date="2019" name="Int. J. Syst. Evol. Microbiol.">
        <title>The Global Catalogue of Microorganisms (GCM) 10K type strain sequencing project: providing services to taxonomists for standard genome sequencing and annotation.</title>
        <authorList>
            <consortium name="The Broad Institute Genomics Platform"/>
            <consortium name="The Broad Institute Genome Sequencing Center for Infectious Disease"/>
            <person name="Wu L."/>
            <person name="Ma J."/>
        </authorList>
    </citation>
    <scope>NUCLEOTIDE SEQUENCE [LARGE SCALE GENOMIC DNA]</scope>
    <source>
        <strain evidence="4">JCM 32206</strain>
    </source>
</reference>
<keyword evidence="4" id="KW-1185">Reference proteome</keyword>